<dbReference type="InterPro" id="IPR036850">
    <property type="entry name" value="NDK-like_dom_sf"/>
</dbReference>
<evidence type="ECO:0000313" key="2">
    <source>
        <dbReference type="EMBL" id="ANP49527.1"/>
    </source>
</evidence>
<dbReference type="KEGG" id="sgs:AVL59_07835"/>
<reference evidence="3 5" key="2">
    <citation type="submission" date="2021-03" db="EMBL/GenBank/DDBJ databases">
        <title>Genomic Encyclopedia of Type Strains, Phase IV (KMG-IV): sequencing the most valuable type-strain genomes for metagenomic binning, comparative biology and taxonomic classification.</title>
        <authorList>
            <person name="Goeker M."/>
        </authorList>
    </citation>
    <scope>NUCLEOTIDE SEQUENCE [LARGE SCALE GENOMIC DNA]</scope>
    <source>
        <strain evidence="3 5">DSM 40499</strain>
    </source>
</reference>
<sequence length="323" mass="35554">MNTQTSLGTAHATDAFHDIPPALIAAVTRSATKARLYGVDNYFRESSRLFGNDLDAVLGITLCVLKPEAAAGRRYRRALEALRDNGFRPVDVVRFRHNRLTVRETWRFQLNFASGERIDAMDLVLGSADSVLLVLKDERWAPGRVPAAVRLTALKGPSDPAQRRPEHLRSRLGAVNGLFNFTHTSDEPIDVMREIAIVCDGQRRELLRARVLDGYDALPEAADAFDDLEAQVAEHDLDLENSWRRLAQAPGHVGDLARARAAGQEIPVRAVARAVRDGSAGPAHHWDLLSVLTHTLRFNEPGIGRIFANVLLSAWQDTAAVGA</sequence>
<evidence type="ECO:0000313" key="3">
    <source>
        <dbReference type="EMBL" id="MBP2053032.1"/>
    </source>
</evidence>
<dbReference type="EMBL" id="JAGGLP010000014">
    <property type="protein sequence ID" value="MBP2053032.1"/>
    <property type="molecule type" value="Genomic_DNA"/>
</dbReference>
<dbReference type="EMBL" id="CP016279">
    <property type="protein sequence ID" value="ANP49527.1"/>
    <property type="molecule type" value="Genomic_DNA"/>
</dbReference>
<keyword evidence="5" id="KW-1185">Reference proteome</keyword>
<dbReference type="AlphaFoldDB" id="A0A1B1ASK5"/>
<name>A0A1B1ASK5_9ACTN</name>
<dbReference type="Proteomes" id="UP000092659">
    <property type="component" value="Chromosome"/>
</dbReference>
<dbReference type="RefSeq" id="WP_067300797.1">
    <property type="nucleotide sequence ID" value="NZ_CP016279.1"/>
</dbReference>
<dbReference type="SUPFAM" id="SSF54919">
    <property type="entry name" value="Nucleoside diphosphate kinase, NDK"/>
    <property type="match status" value="1"/>
</dbReference>
<feature type="domain" description="Nucleoside diphosphate kinase-like" evidence="1">
    <location>
        <begin position="61"/>
        <end position="198"/>
    </location>
</feature>
<evidence type="ECO:0000259" key="1">
    <source>
        <dbReference type="Pfam" id="PF00334"/>
    </source>
</evidence>
<dbReference type="Pfam" id="PF00334">
    <property type="entry name" value="NDK"/>
    <property type="match status" value="1"/>
</dbReference>
<gene>
    <name evidence="2" type="ORF">AVL59_07835</name>
    <name evidence="3" type="ORF">J2Z21_006023</name>
</gene>
<proteinExistence type="predicted"/>
<dbReference type="STRING" id="68214.AVL59_07835"/>
<dbReference type="InterPro" id="IPR034907">
    <property type="entry name" value="NDK-like_dom"/>
</dbReference>
<evidence type="ECO:0000313" key="5">
    <source>
        <dbReference type="Proteomes" id="UP001519309"/>
    </source>
</evidence>
<dbReference type="Proteomes" id="UP001519309">
    <property type="component" value="Unassembled WGS sequence"/>
</dbReference>
<protein>
    <recommendedName>
        <fullName evidence="1">Nucleoside diphosphate kinase-like domain-containing protein</fullName>
    </recommendedName>
</protein>
<reference evidence="2 4" key="1">
    <citation type="submission" date="2016-06" db="EMBL/GenBank/DDBJ databases">
        <title>Complete genome sequence of Streptomyces griseochromogenes ATCC 14511, the Blasticidin S producer.</title>
        <authorList>
            <person name="Wu L."/>
        </authorList>
    </citation>
    <scope>NUCLEOTIDE SEQUENCE [LARGE SCALE GENOMIC DNA]</scope>
    <source>
        <strain evidence="2 4">ATCC 14511</strain>
    </source>
</reference>
<accession>A0A1B1ASK5</accession>
<dbReference type="Gene3D" id="3.30.70.141">
    <property type="entry name" value="Nucleoside diphosphate kinase-like domain"/>
    <property type="match status" value="1"/>
</dbReference>
<dbReference type="OrthoDB" id="7838374at2"/>
<evidence type="ECO:0000313" key="4">
    <source>
        <dbReference type="Proteomes" id="UP000092659"/>
    </source>
</evidence>
<organism evidence="2 4">
    <name type="scientific">Streptomyces griseochromogenes</name>
    <dbReference type="NCBI Taxonomy" id="68214"/>
    <lineage>
        <taxon>Bacteria</taxon>
        <taxon>Bacillati</taxon>
        <taxon>Actinomycetota</taxon>
        <taxon>Actinomycetes</taxon>
        <taxon>Kitasatosporales</taxon>
        <taxon>Streptomycetaceae</taxon>
        <taxon>Streptomyces</taxon>
    </lineage>
</organism>